<gene>
    <name evidence="2" type="ORF">GBAR_LOCUS3275</name>
</gene>
<feature type="compositionally biased region" description="Basic and acidic residues" evidence="1">
    <location>
        <begin position="710"/>
        <end position="721"/>
    </location>
</feature>
<evidence type="ECO:0000313" key="2">
    <source>
        <dbReference type="EMBL" id="CAI8001879.1"/>
    </source>
</evidence>
<reference evidence="2" key="1">
    <citation type="submission" date="2023-03" db="EMBL/GenBank/DDBJ databases">
        <authorList>
            <person name="Steffen K."/>
            <person name="Cardenas P."/>
        </authorList>
    </citation>
    <scope>NUCLEOTIDE SEQUENCE</scope>
</reference>
<comment type="caution">
    <text evidence="2">The sequence shown here is derived from an EMBL/GenBank/DDBJ whole genome shotgun (WGS) entry which is preliminary data.</text>
</comment>
<feature type="compositionally biased region" description="Polar residues" evidence="1">
    <location>
        <begin position="400"/>
        <end position="410"/>
    </location>
</feature>
<feature type="region of interest" description="Disordered" evidence="1">
    <location>
        <begin position="279"/>
        <end position="523"/>
    </location>
</feature>
<name>A0AA35R3M6_GEOBA</name>
<keyword evidence="3" id="KW-1185">Reference proteome</keyword>
<feature type="compositionally biased region" description="Polar residues" evidence="1">
    <location>
        <begin position="279"/>
        <end position="288"/>
    </location>
</feature>
<feature type="compositionally biased region" description="Low complexity" evidence="1">
    <location>
        <begin position="219"/>
        <end position="230"/>
    </location>
</feature>
<feature type="compositionally biased region" description="Basic and acidic residues" evidence="1">
    <location>
        <begin position="608"/>
        <end position="634"/>
    </location>
</feature>
<feature type="compositionally biased region" description="Polar residues" evidence="1">
    <location>
        <begin position="314"/>
        <end position="324"/>
    </location>
</feature>
<evidence type="ECO:0000256" key="1">
    <source>
        <dbReference type="SAM" id="MobiDB-lite"/>
    </source>
</evidence>
<feature type="region of interest" description="Disordered" evidence="1">
    <location>
        <begin position="579"/>
        <end position="741"/>
    </location>
</feature>
<evidence type="ECO:0000313" key="3">
    <source>
        <dbReference type="Proteomes" id="UP001174909"/>
    </source>
</evidence>
<organism evidence="2 3">
    <name type="scientific">Geodia barretti</name>
    <name type="common">Barrett's horny sponge</name>
    <dbReference type="NCBI Taxonomy" id="519541"/>
    <lineage>
        <taxon>Eukaryota</taxon>
        <taxon>Metazoa</taxon>
        <taxon>Porifera</taxon>
        <taxon>Demospongiae</taxon>
        <taxon>Heteroscleromorpha</taxon>
        <taxon>Tetractinellida</taxon>
        <taxon>Astrophorina</taxon>
        <taxon>Geodiidae</taxon>
        <taxon>Geodia</taxon>
    </lineage>
</organism>
<feature type="compositionally biased region" description="Low complexity" evidence="1">
    <location>
        <begin position="188"/>
        <end position="201"/>
    </location>
</feature>
<feature type="compositionally biased region" description="Basic and acidic residues" evidence="1">
    <location>
        <begin position="680"/>
        <end position="696"/>
    </location>
</feature>
<sequence>MELLALTGAAVQPLLLDSGSDTEPPVQNVEDEPQGSWDPSHSVFSPLTGRSSPHHVTNTDYTQTTPTDHTLTPPTDHTPSPLTITARDLCPARGRGRENGESLISWESLSPLTLPAFQSRSTPQHPTAPTPPILTPVTPHHTPGTPHATGHVRIKISAKKLREVVSPLLTPPPRLPQKTVEESVSLRSLPSCESPGSSECSTPRALVPLQHLSVPPSPSLAAPSPSGVPLQARVENQPPNANEARATDKCKGLVQGTMRSSHHCSQVDTSLENSVFVSQIESPQPTSTAKEKLLQQQAREKKRSQFKVIRPQVIGQQEATSKTNMGERDGKTRHEPGRASPGLPQKARRVGGERNGGSCGIPLPEPVASNEQERPGAGMTRLPVSSIPLCPPPRHPIPSQLDSEPSSSVFPENAAHRRDSVSPPRKTLGRPGRSRPPPVGGRGTNRTVWHRQTRHKRPPHVSSRRNHAPGVSPVSTDGDGPRVISRPTYRASPSKSSPQQPPPTPTSLPPSSFPPLPPHLPGNPLPPSVSNYLPLDFQETVCLVASCAAAATAAALTTHRNSGDEASVMKDRLCGNCPSHHLASRQPPSKLDFAPGPPWSTERKRGRGRSEVDGFPQDRRPTGVKEPPVEKKTEAFTVAPQESQWCGGFGLPDKQPSPLSNQTLCAGKHSEKTQNGTDFWRQDPRGSPPRDHHLPDGDNTDSEGSGPETSQRDLPARDERVASPPCHELLNEPWDKGQYKG</sequence>
<feature type="region of interest" description="Disordered" evidence="1">
    <location>
        <begin position="1"/>
        <end position="83"/>
    </location>
</feature>
<feature type="compositionally biased region" description="Basic residues" evidence="1">
    <location>
        <begin position="448"/>
        <end position="467"/>
    </location>
</feature>
<feature type="region of interest" description="Disordered" evidence="1">
    <location>
        <begin position="167"/>
        <end position="247"/>
    </location>
</feature>
<dbReference type="AlphaFoldDB" id="A0AA35R3M6"/>
<feature type="compositionally biased region" description="Pro residues" evidence="1">
    <location>
        <begin position="499"/>
        <end position="523"/>
    </location>
</feature>
<feature type="compositionally biased region" description="Polar residues" evidence="1">
    <location>
        <begin position="37"/>
        <end position="56"/>
    </location>
</feature>
<dbReference type="Proteomes" id="UP001174909">
    <property type="component" value="Unassembled WGS sequence"/>
</dbReference>
<feature type="compositionally biased region" description="Basic and acidic residues" evidence="1">
    <location>
        <begin position="729"/>
        <end position="741"/>
    </location>
</feature>
<feature type="compositionally biased region" description="Low complexity" evidence="1">
    <location>
        <begin position="58"/>
        <end position="83"/>
    </location>
</feature>
<dbReference type="EMBL" id="CASHTH010000454">
    <property type="protein sequence ID" value="CAI8001879.1"/>
    <property type="molecule type" value="Genomic_DNA"/>
</dbReference>
<feature type="compositionally biased region" description="Basic and acidic residues" evidence="1">
    <location>
        <begin position="325"/>
        <end position="337"/>
    </location>
</feature>
<proteinExistence type="predicted"/>
<accession>A0AA35R3M6</accession>
<protein>
    <submittedName>
        <fullName evidence="2">Uncharacterized protein</fullName>
    </submittedName>
</protein>